<proteinExistence type="predicted"/>
<dbReference type="OrthoDB" id="7766502at2"/>
<name>A0A1G8RYA7_9RHOB</name>
<dbReference type="EMBL" id="FNEJ01000022">
    <property type="protein sequence ID" value="SDJ21400.1"/>
    <property type="molecule type" value="Genomic_DNA"/>
</dbReference>
<dbReference type="AlphaFoldDB" id="A0A1G8RYA7"/>
<accession>A0A1G8RYA7</accession>
<evidence type="ECO:0000313" key="1">
    <source>
        <dbReference type="EMBL" id="SDJ21400.1"/>
    </source>
</evidence>
<gene>
    <name evidence="1" type="ORF">SAMN04487993_102213</name>
</gene>
<organism evidence="1 2">
    <name type="scientific">Salipiger marinus</name>
    <dbReference type="NCBI Taxonomy" id="555512"/>
    <lineage>
        <taxon>Bacteria</taxon>
        <taxon>Pseudomonadati</taxon>
        <taxon>Pseudomonadota</taxon>
        <taxon>Alphaproteobacteria</taxon>
        <taxon>Rhodobacterales</taxon>
        <taxon>Roseobacteraceae</taxon>
        <taxon>Salipiger</taxon>
    </lineage>
</organism>
<sequence>MSRRVIAWPPVSAIGSEWSWETPRSDSRSVFTGADRGTRVWRERRLASLTARGLDVDGMGAGYMEMLKRHLGGVHAVRLYSYPVNWIPEAWRDAPDRQSARLFWTADGSSLDWSAGAAPLFWYDGRLLTGTTGTDAAGWPSVTVSGLRPSRLVARPGEFLTAFADHEDRAGHTVQITAPARSDGDGVAVIRLFSPLPDLTEARVNIGVADTGAFLPVGDYPRAVQSLSGDWSYSWSFREVFAEEVGGFIEVNPWS</sequence>
<dbReference type="Proteomes" id="UP000199093">
    <property type="component" value="Unassembled WGS sequence"/>
</dbReference>
<dbReference type="RefSeq" id="WP_089850406.1">
    <property type="nucleotide sequence ID" value="NZ_FNEJ01000022.1"/>
</dbReference>
<dbReference type="STRING" id="555512.SAMN04487993_102213"/>
<keyword evidence="2" id="KW-1185">Reference proteome</keyword>
<reference evidence="1 2" key="1">
    <citation type="submission" date="2016-10" db="EMBL/GenBank/DDBJ databases">
        <authorList>
            <person name="de Groot N.N."/>
        </authorList>
    </citation>
    <scope>NUCLEOTIDE SEQUENCE [LARGE SCALE GENOMIC DNA]</scope>
    <source>
        <strain evidence="1 2">DSM 26424</strain>
    </source>
</reference>
<evidence type="ECO:0000313" key="2">
    <source>
        <dbReference type="Proteomes" id="UP000199093"/>
    </source>
</evidence>
<protein>
    <submittedName>
        <fullName evidence="1">Uncharacterized protein</fullName>
    </submittedName>
</protein>